<evidence type="ECO:0000256" key="1">
    <source>
        <dbReference type="SAM" id="MobiDB-lite"/>
    </source>
</evidence>
<feature type="transmembrane region" description="Helical" evidence="2">
    <location>
        <begin position="126"/>
        <end position="149"/>
    </location>
</feature>
<reference evidence="3" key="1">
    <citation type="journal article" date="2023" name="Genome Biol. Evol.">
        <title>First Whole Genome Sequence and Flow Cytometry Genome Size Data for the Lichen-Forming Fungus Ramalina farinacea (Ascomycota).</title>
        <authorList>
            <person name="Llewellyn T."/>
            <person name="Mian S."/>
            <person name="Hill R."/>
            <person name="Leitch I.J."/>
            <person name="Gaya E."/>
        </authorList>
    </citation>
    <scope>NUCLEOTIDE SEQUENCE</scope>
    <source>
        <strain evidence="3">LIQ254RAFAR</strain>
    </source>
</reference>
<keyword evidence="4" id="KW-1185">Reference proteome</keyword>
<organism evidence="3 4">
    <name type="scientific">Ramalina farinacea</name>
    <dbReference type="NCBI Taxonomy" id="258253"/>
    <lineage>
        <taxon>Eukaryota</taxon>
        <taxon>Fungi</taxon>
        <taxon>Dikarya</taxon>
        <taxon>Ascomycota</taxon>
        <taxon>Pezizomycotina</taxon>
        <taxon>Lecanoromycetes</taxon>
        <taxon>OSLEUM clade</taxon>
        <taxon>Lecanoromycetidae</taxon>
        <taxon>Lecanorales</taxon>
        <taxon>Lecanorineae</taxon>
        <taxon>Ramalinaceae</taxon>
        <taxon>Ramalina</taxon>
    </lineage>
</organism>
<keyword evidence="2" id="KW-1133">Transmembrane helix</keyword>
<evidence type="ECO:0000256" key="2">
    <source>
        <dbReference type="SAM" id="Phobius"/>
    </source>
</evidence>
<dbReference type="CDD" id="cd12087">
    <property type="entry name" value="TM_EGFR-like"/>
    <property type="match status" value="1"/>
</dbReference>
<feature type="compositionally biased region" description="Low complexity" evidence="1">
    <location>
        <begin position="194"/>
        <end position="206"/>
    </location>
</feature>
<dbReference type="AlphaFoldDB" id="A0AA43QVZ5"/>
<comment type="caution">
    <text evidence="3">The sequence shown here is derived from an EMBL/GenBank/DDBJ whole genome shotgun (WGS) entry which is preliminary data.</text>
</comment>
<dbReference type="Proteomes" id="UP001161017">
    <property type="component" value="Unassembled WGS sequence"/>
</dbReference>
<gene>
    <name evidence="3" type="ORF">OHK93_003114</name>
</gene>
<keyword evidence="2" id="KW-0812">Transmembrane</keyword>
<name>A0AA43QVZ5_9LECA</name>
<feature type="region of interest" description="Disordered" evidence="1">
    <location>
        <begin position="157"/>
        <end position="309"/>
    </location>
</feature>
<feature type="compositionally biased region" description="Polar residues" evidence="1">
    <location>
        <begin position="207"/>
        <end position="221"/>
    </location>
</feature>
<protein>
    <submittedName>
        <fullName evidence="3">Uncharacterized protein</fullName>
    </submittedName>
</protein>
<accession>A0AA43QVZ5</accession>
<keyword evidence="2" id="KW-0472">Membrane</keyword>
<evidence type="ECO:0000313" key="4">
    <source>
        <dbReference type="Proteomes" id="UP001161017"/>
    </source>
</evidence>
<sequence length="309" mass="32445">MSAKSSITSAAGTGTSTVASLEPGVQFPNTTTIISSYTGKPIFTGSCTEPQFALITEGVGGMFLEGYTLHTSAIAGATPCVTTPILPLVPPDATSNPEVSVINTQLFSVQYTVIPSHTGSSFPTGAIAGVAVGGFILVSLILGALTLFIRRRRHRDAEARERERMHESSTMRAVEAADGTIVPRSGGYYNNNRSQQQLSELPSPQSAPHSATTFPSPNENGSLWHRGGIGIPPVPELKSASPVPPRELEGDTYIHEHHPAHKVGDSNDSEGFKEAGSEGVGGPQQQSVDEDEEFGVESPVLGRKAGGKE</sequence>
<proteinExistence type="predicted"/>
<dbReference type="EMBL" id="JAPUFD010000016">
    <property type="protein sequence ID" value="MDI1491903.1"/>
    <property type="molecule type" value="Genomic_DNA"/>
</dbReference>
<evidence type="ECO:0000313" key="3">
    <source>
        <dbReference type="EMBL" id="MDI1491903.1"/>
    </source>
</evidence>
<feature type="compositionally biased region" description="Basic and acidic residues" evidence="1">
    <location>
        <begin position="157"/>
        <end position="169"/>
    </location>
</feature>
<feature type="compositionally biased region" description="Basic and acidic residues" evidence="1">
    <location>
        <begin position="246"/>
        <end position="276"/>
    </location>
</feature>